<gene>
    <name evidence="1" type="ORF">BDQ12DRAFT_630892</name>
</gene>
<accession>A0A5C3M249</accession>
<reference evidence="1 2" key="1">
    <citation type="journal article" date="2019" name="Nat. Ecol. Evol.">
        <title>Megaphylogeny resolves global patterns of mushroom evolution.</title>
        <authorList>
            <person name="Varga T."/>
            <person name="Krizsan K."/>
            <person name="Foldi C."/>
            <person name="Dima B."/>
            <person name="Sanchez-Garcia M."/>
            <person name="Sanchez-Ramirez S."/>
            <person name="Szollosi G.J."/>
            <person name="Szarkandi J.G."/>
            <person name="Papp V."/>
            <person name="Albert L."/>
            <person name="Andreopoulos W."/>
            <person name="Angelini C."/>
            <person name="Antonin V."/>
            <person name="Barry K.W."/>
            <person name="Bougher N.L."/>
            <person name="Buchanan P."/>
            <person name="Buyck B."/>
            <person name="Bense V."/>
            <person name="Catcheside P."/>
            <person name="Chovatia M."/>
            <person name="Cooper J."/>
            <person name="Damon W."/>
            <person name="Desjardin D."/>
            <person name="Finy P."/>
            <person name="Geml J."/>
            <person name="Haridas S."/>
            <person name="Hughes K."/>
            <person name="Justo A."/>
            <person name="Karasinski D."/>
            <person name="Kautmanova I."/>
            <person name="Kiss B."/>
            <person name="Kocsube S."/>
            <person name="Kotiranta H."/>
            <person name="LaButti K.M."/>
            <person name="Lechner B.E."/>
            <person name="Liimatainen K."/>
            <person name="Lipzen A."/>
            <person name="Lukacs Z."/>
            <person name="Mihaltcheva S."/>
            <person name="Morgado L.N."/>
            <person name="Niskanen T."/>
            <person name="Noordeloos M.E."/>
            <person name="Ohm R.A."/>
            <person name="Ortiz-Santana B."/>
            <person name="Ovrebo C."/>
            <person name="Racz N."/>
            <person name="Riley R."/>
            <person name="Savchenko A."/>
            <person name="Shiryaev A."/>
            <person name="Soop K."/>
            <person name="Spirin V."/>
            <person name="Szebenyi C."/>
            <person name="Tomsovsky M."/>
            <person name="Tulloss R.E."/>
            <person name="Uehling J."/>
            <person name="Grigoriev I.V."/>
            <person name="Vagvolgyi C."/>
            <person name="Papp T."/>
            <person name="Martin F.M."/>
            <person name="Miettinen O."/>
            <person name="Hibbett D.S."/>
            <person name="Nagy L.G."/>
        </authorList>
    </citation>
    <scope>NUCLEOTIDE SEQUENCE [LARGE SCALE GENOMIC DNA]</scope>
    <source>
        <strain evidence="1 2">CBS 166.37</strain>
    </source>
</reference>
<evidence type="ECO:0000313" key="2">
    <source>
        <dbReference type="Proteomes" id="UP000308652"/>
    </source>
</evidence>
<dbReference type="Gene3D" id="3.80.10.10">
    <property type="entry name" value="Ribonuclease Inhibitor"/>
    <property type="match status" value="1"/>
</dbReference>
<evidence type="ECO:0008006" key="3">
    <source>
        <dbReference type="Google" id="ProtNLM"/>
    </source>
</evidence>
<keyword evidence="2" id="KW-1185">Reference proteome</keyword>
<dbReference type="AlphaFoldDB" id="A0A5C3M249"/>
<dbReference type="InterPro" id="IPR032675">
    <property type="entry name" value="LRR_dom_sf"/>
</dbReference>
<dbReference type="STRING" id="68775.A0A5C3M249"/>
<dbReference type="Proteomes" id="UP000308652">
    <property type="component" value="Unassembled WGS sequence"/>
</dbReference>
<organism evidence="1 2">
    <name type="scientific">Crucibulum laeve</name>
    <dbReference type="NCBI Taxonomy" id="68775"/>
    <lineage>
        <taxon>Eukaryota</taxon>
        <taxon>Fungi</taxon>
        <taxon>Dikarya</taxon>
        <taxon>Basidiomycota</taxon>
        <taxon>Agaricomycotina</taxon>
        <taxon>Agaricomycetes</taxon>
        <taxon>Agaricomycetidae</taxon>
        <taxon>Agaricales</taxon>
        <taxon>Agaricineae</taxon>
        <taxon>Nidulariaceae</taxon>
        <taxon>Crucibulum</taxon>
    </lineage>
</organism>
<dbReference type="OrthoDB" id="3270987at2759"/>
<protein>
    <recommendedName>
        <fullName evidence="3">F-box domain-containing protein</fullName>
    </recommendedName>
</protein>
<proteinExistence type="predicted"/>
<sequence length="549" mass="61986">MASNTLSVGSNNMVFGFGTNTKSDSEETALLSQLRKMSLILKHLTITPLPSDRVALNRGIACFEEMEPLFIQYGRSMRRKLNSTSPVCRLPPELLAELLLVACHDYLHWKPLEYVPHRGSAATRSLTTPLFLGSICTTWREIVWSNSRFWTSFSLEVSVTRSAAQACLLEEWIARTNNQTLSIVLSMEDEERNSIYDEPDDGGIIHVLASHAGQWGEIDFKVPLNWYSALEGTSASYLPNLSRAIIRLLNDEDSTYEPVTLFQLAPQLREVHLHGLSLPEVQVPYHQIEHFEGDCLTIQDCIEIISQCPKLRECNFSALQSPDEGHTVTAQGLVSLIITYTRGLQIVSLFSRLTSPSLQEVHISTSSRGTPFPLSSLISLVTRSTCNLTRLELHHFDREGQDLRIYLQHLPALIHLCLEMPVFFNDPVTPTLNENLDITSILEIDLARSPPILLHLQTFHYAGFVSNTFSYEKLADVLKQRWSVILTSEVDGSKPVQRLQSFSCDFIDFSAPSGAADIRLRALLEDGMCIHIKNSCWNEIWTKAEHYYH</sequence>
<evidence type="ECO:0000313" key="1">
    <source>
        <dbReference type="EMBL" id="TFK38416.1"/>
    </source>
</evidence>
<dbReference type="SUPFAM" id="SSF52047">
    <property type="entry name" value="RNI-like"/>
    <property type="match status" value="1"/>
</dbReference>
<dbReference type="EMBL" id="ML213603">
    <property type="protein sequence ID" value="TFK38416.1"/>
    <property type="molecule type" value="Genomic_DNA"/>
</dbReference>
<name>A0A5C3M249_9AGAR</name>